<gene>
    <name evidence="2" type="ORF">OXX778_LOCUS11323</name>
</gene>
<evidence type="ECO:0000256" key="1">
    <source>
        <dbReference type="SAM" id="MobiDB-lite"/>
    </source>
</evidence>
<evidence type="ECO:0000313" key="2">
    <source>
        <dbReference type="EMBL" id="CAF0899428.1"/>
    </source>
</evidence>
<reference evidence="2" key="1">
    <citation type="submission" date="2021-02" db="EMBL/GenBank/DDBJ databases">
        <authorList>
            <person name="Nowell W R."/>
        </authorList>
    </citation>
    <scope>NUCLEOTIDE SEQUENCE</scope>
    <source>
        <strain evidence="2">Ploen Becks lab</strain>
    </source>
</reference>
<feature type="compositionally biased region" description="Polar residues" evidence="1">
    <location>
        <begin position="1"/>
        <end position="17"/>
    </location>
</feature>
<keyword evidence="3" id="KW-1185">Reference proteome</keyword>
<protein>
    <submittedName>
        <fullName evidence="2">Uncharacterized protein</fullName>
    </submittedName>
</protein>
<comment type="caution">
    <text evidence="2">The sequence shown here is derived from an EMBL/GenBank/DDBJ whole genome shotgun (WGS) entry which is preliminary data.</text>
</comment>
<dbReference type="Proteomes" id="UP000663879">
    <property type="component" value="Unassembled WGS sequence"/>
</dbReference>
<organism evidence="2 3">
    <name type="scientific">Brachionus calyciflorus</name>
    <dbReference type="NCBI Taxonomy" id="104777"/>
    <lineage>
        <taxon>Eukaryota</taxon>
        <taxon>Metazoa</taxon>
        <taxon>Spiralia</taxon>
        <taxon>Gnathifera</taxon>
        <taxon>Rotifera</taxon>
        <taxon>Eurotatoria</taxon>
        <taxon>Monogononta</taxon>
        <taxon>Pseudotrocha</taxon>
        <taxon>Ploima</taxon>
        <taxon>Brachionidae</taxon>
        <taxon>Brachionus</taxon>
    </lineage>
</organism>
<feature type="region of interest" description="Disordered" evidence="1">
    <location>
        <begin position="1"/>
        <end position="22"/>
    </location>
</feature>
<accession>A0A813ZIP7</accession>
<name>A0A813ZIP7_9BILA</name>
<proteinExistence type="predicted"/>
<sequence>MSNQSTNSQKSNFNLSKSIKKRSLNSNIQSKFVNKMIQQQSNDKSPPKFFCFDDVYYEIKYQRKFYDLTIDGESFNEYESIFERLKEIERCTGVKDLQMVLPYLKKKQKNMI</sequence>
<evidence type="ECO:0000313" key="3">
    <source>
        <dbReference type="Proteomes" id="UP000663879"/>
    </source>
</evidence>
<dbReference type="AlphaFoldDB" id="A0A813ZIP7"/>
<dbReference type="EMBL" id="CAJNOC010001902">
    <property type="protein sequence ID" value="CAF0899428.1"/>
    <property type="molecule type" value="Genomic_DNA"/>
</dbReference>